<sequence length="466" mass="55723">MQRTDILANRTNILIVFLIICILLALFGKQSSEDQIISERFEPEVTESEIRYYLENEINYNDSDQFGFQTIQDWLPIQSELAQLNLALEYFSRLDLEKILNKHPQLEELVNECLDLKMNQELEIYMNQMNQSQQNQTTNQDSLVYYTALLEKKKKLNEEIFNKKAEFDDLSNVEKDWKQICTQNEISVLETQKLKKRQAQFGNITEEIQKLQQSIDDLNKKLLSYKKQEGDQIDLTEEYQKDQELAKHMSKLFKPAGKKSVEIHDEKLGGVISVIDANMKQYNTSEVYINGLNYHPENQQFYIQEIEQDIQRNKTNLEYKIKDKENLQKEIEQIQKNIKEKNENFKNATKQLEEIRRKKAELSQLIDQEKKELNEVIYEIKNYNPQKNLQNNNQLDAQRKFKEYLYEHLKKDQICLERCIEYNSLNQQITTGRYQISLNLIQKHFKQLEQKFKEFNQNLMKDIHKN</sequence>
<evidence type="ECO:0000256" key="1">
    <source>
        <dbReference type="SAM" id="Coils"/>
    </source>
</evidence>
<name>A0A8S1L2K5_9CILI</name>
<organism evidence="3 4">
    <name type="scientific">Paramecium sonneborni</name>
    <dbReference type="NCBI Taxonomy" id="65129"/>
    <lineage>
        <taxon>Eukaryota</taxon>
        <taxon>Sar</taxon>
        <taxon>Alveolata</taxon>
        <taxon>Ciliophora</taxon>
        <taxon>Intramacronucleata</taxon>
        <taxon>Oligohymenophorea</taxon>
        <taxon>Peniculida</taxon>
        <taxon>Parameciidae</taxon>
        <taxon>Paramecium</taxon>
    </lineage>
</organism>
<accession>A0A8S1L2K5</accession>
<dbReference type="Proteomes" id="UP000692954">
    <property type="component" value="Unassembled WGS sequence"/>
</dbReference>
<evidence type="ECO:0000313" key="3">
    <source>
        <dbReference type="EMBL" id="CAD8062158.1"/>
    </source>
</evidence>
<evidence type="ECO:0000256" key="2">
    <source>
        <dbReference type="SAM" id="Phobius"/>
    </source>
</evidence>
<keyword evidence="2" id="KW-0472">Membrane</keyword>
<gene>
    <name evidence="3" type="ORF">PSON_ATCC_30995.1.T0160195</name>
</gene>
<reference evidence="3" key="1">
    <citation type="submission" date="2021-01" db="EMBL/GenBank/DDBJ databases">
        <authorList>
            <consortium name="Genoscope - CEA"/>
            <person name="William W."/>
        </authorList>
    </citation>
    <scope>NUCLEOTIDE SEQUENCE</scope>
</reference>
<feature type="coiled-coil region" evidence="1">
    <location>
        <begin position="201"/>
        <end position="228"/>
    </location>
</feature>
<protein>
    <recommendedName>
        <fullName evidence="5">Transmembrane protein</fullName>
    </recommendedName>
</protein>
<dbReference type="AlphaFoldDB" id="A0A8S1L2K5"/>
<dbReference type="EMBL" id="CAJJDN010000016">
    <property type="protein sequence ID" value="CAD8062158.1"/>
    <property type="molecule type" value="Genomic_DNA"/>
</dbReference>
<evidence type="ECO:0008006" key="5">
    <source>
        <dbReference type="Google" id="ProtNLM"/>
    </source>
</evidence>
<feature type="coiled-coil region" evidence="1">
    <location>
        <begin position="317"/>
        <end position="379"/>
    </location>
</feature>
<dbReference type="OrthoDB" id="303743at2759"/>
<keyword evidence="4" id="KW-1185">Reference proteome</keyword>
<keyword evidence="2" id="KW-1133">Transmembrane helix</keyword>
<feature type="coiled-coil region" evidence="1">
    <location>
        <begin position="146"/>
        <end position="173"/>
    </location>
</feature>
<proteinExistence type="predicted"/>
<keyword evidence="1" id="KW-0175">Coiled coil</keyword>
<comment type="caution">
    <text evidence="3">The sequence shown here is derived from an EMBL/GenBank/DDBJ whole genome shotgun (WGS) entry which is preliminary data.</text>
</comment>
<feature type="transmembrane region" description="Helical" evidence="2">
    <location>
        <begin position="12"/>
        <end position="28"/>
    </location>
</feature>
<keyword evidence="2" id="KW-0812">Transmembrane</keyword>
<evidence type="ECO:0000313" key="4">
    <source>
        <dbReference type="Proteomes" id="UP000692954"/>
    </source>
</evidence>